<keyword evidence="9 10" id="KW-0326">Glycosidase</keyword>
<comment type="caution">
    <text evidence="13">The sequence shown here is derived from an EMBL/GenBank/DDBJ whole genome shotgun (WGS) entry which is preliminary data.</text>
</comment>
<comment type="similarity">
    <text evidence="4 10">Belongs to the glycosyl hydrolase 27 family.</text>
</comment>
<dbReference type="InterPro" id="IPR002241">
    <property type="entry name" value="Glyco_hydro_27"/>
</dbReference>
<dbReference type="SUPFAM" id="SSF51011">
    <property type="entry name" value="Glycosyl hydrolase domain"/>
    <property type="match status" value="1"/>
</dbReference>
<dbReference type="Pfam" id="PF16499">
    <property type="entry name" value="Melibiase_2"/>
    <property type="match status" value="2"/>
</dbReference>
<evidence type="ECO:0000259" key="12">
    <source>
        <dbReference type="Pfam" id="PF17801"/>
    </source>
</evidence>
<feature type="signal peptide" evidence="11">
    <location>
        <begin position="1"/>
        <end position="20"/>
    </location>
</feature>
<comment type="catalytic activity">
    <reaction evidence="1 10">
        <text>Hydrolysis of terminal, non-reducing alpha-D-galactose residues in alpha-D-galactosides, including galactose oligosaccharides, galactomannans and galactolipids.</text>
        <dbReference type="EC" id="3.2.1.22"/>
    </reaction>
</comment>
<feature type="chain" id="PRO_5035803985" description="Alpha-galactosidase" evidence="11">
    <location>
        <begin position="21"/>
        <end position="443"/>
    </location>
</feature>
<organism evidence="13 14">
    <name type="scientific">Lachnellula arida</name>
    <dbReference type="NCBI Taxonomy" id="1316785"/>
    <lineage>
        <taxon>Eukaryota</taxon>
        <taxon>Fungi</taxon>
        <taxon>Dikarya</taxon>
        <taxon>Ascomycota</taxon>
        <taxon>Pezizomycotina</taxon>
        <taxon>Leotiomycetes</taxon>
        <taxon>Helotiales</taxon>
        <taxon>Lachnaceae</taxon>
        <taxon>Lachnellula</taxon>
    </lineage>
</organism>
<dbReference type="Proteomes" id="UP000469559">
    <property type="component" value="Unassembled WGS sequence"/>
</dbReference>
<evidence type="ECO:0000256" key="3">
    <source>
        <dbReference type="ARBA" id="ARBA00004613"/>
    </source>
</evidence>
<dbReference type="EMBL" id="QGMF01000229">
    <property type="protein sequence ID" value="TVY17708.1"/>
    <property type="molecule type" value="Genomic_DNA"/>
</dbReference>
<proteinExistence type="inferred from homology"/>
<sequence length="443" mass="48029">MLVSIALITTALAVLPSTHALVRKNGIGKLPALGWNSWNAFSCGVDEDKIMTAANEMISLGLRDVGYNYVNIDDCWSIKDARDNVTGQIVPDPAKFPSGIKGTADKIHALGLKAGIYSSAGTETCGGYPASIGVEELDAATFAAWGIDYLKYDNCYVPSNWTDRYIGCVPDGTNGAVLANGTCAVDNTTAPATYDWSTSNTAKRYRIMRDALLAQNRKILYSLCEWGQAAVPTWGNATGNSWRVTGDITASWPRIAQILNENSFLLHAVDFWGHNDADMLEVGNGNMTREESRSHFAFWAATKSPLIIGTALDLLPAELLGILKNGYLLAFSQDGSFGGPATPYKWGTNPDWTFDALHPAEYWSGLSEKGTLVLALNTWNVTANREIVWSEVPHLETKHHERGGGAFEVTDIWTGEDLGCVQHGLNRSVNSHDTIGFLVGNSC</sequence>
<dbReference type="PANTHER" id="PTHR11452:SF61">
    <property type="entry name" value="ALPHA-GALACTOSIDASE B-RELATED"/>
    <property type="match status" value="1"/>
</dbReference>
<comment type="function">
    <text evidence="2">Hydrolyzes a variety of simple alpha-D-galactoside as well as more complex molecules such as oligosaccharides and polysaccharides.</text>
</comment>
<accession>A0A8T9BCQ4</accession>
<evidence type="ECO:0000256" key="5">
    <source>
        <dbReference type="ARBA" id="ARBA00022525"/>
    </source>
</evidence>
<dbReference type="Pfam" id="PF17801">
    <property type="entry name" value="Melibiase_C"/>
    <property type="match status" value="1"/>
</dbReference>
<protein>
    <recommendedName>
        <fullName evidence="10">Alpha-galactosidase</fullName>
        <ecNumber evidence="10">3.2.1.22</ecNumber>
    </recommendedName>
    <alternativeName>
        <fullName evidence="10">Melibiase</fullName>
    </alternativeName>
</protein>
<dbReference type="PANTHER" id="PTHR11452">
    <property type="entry name" value="ALPHA-GALACTOSIDASE/ALPHA-N-ACETYLGALACTOSAMINIDASE"/>
    <property type="match status" value="1"/>
</dbReference>
<dbReference type="PRINTS" id="PR00740">
    <property type="entry name" value="GLHYDRLASE27"/>
</dbReference>
<keyword evidence="5" id="KW-0964">Secreted</keyword>
<reference evidence="13 14" key="1">
    <citation type="submission" date="2018-05" db="EMBL/GenBank/DDBJ databases">
        <title>Whole genome sequencing for identification of molecular markers to develop diagnostic detection tools for the regulated plant pathogen Lachnellula willkommii.</title>
        <authorList>
            <person name="Giroux E."/>
            <person name="Bilodeau G."/>
        </authorList>
    </citation>
    <scope>NUCLEOTIDE SEQUENCE [LARGE SCALE GENOMIC DNA]</scope>
    <source>
        <strain evidence="13 14">CBS 203.66</strain>
    </source>
</reference>
<keyword evidence="8" id="KW-0325">Glycoprotein</keyword>
<evidence type="ECO:0000256" key="11">
    <source>
        <dbReference type="SAM" id="SignalP"/>
    </source>
</evidence>
<dbReference type="GO" id="GO:0005576">
    <property type="term" value="C:extracellular region"/>
    <property type="evidence" value="ECO:0007669"/>
    <property type="project" value="UniProtKB-SubCell"/>
</dbReference>
<dbReference type="CDD" id="cd14792">
    <property type="entry name" value="GH27"/>
    <property type="match status" value="1"/>
</dbReference>
<name>A0A8T9BCQ4_9HELO</name>
<comment type="subcellular location">
    <subcellularLocation>
        <location evidence="3">Secreted</location>
    </subcellularLocation>
</comment>
<evidence type="ECO:0000256" key="9">
    <source>
        <dbReference type="ARBA" id="ARBA00023295"/>
    </source>
</evidence>
<dbReference type="AlphaFoldDB" id="A0A8T9BCQ4"/>
<dbReference type="InterPro" id="IPR041233">
    <property type="entry name" value="Melibiase_C"/>
</dbReference>
<evidence type="ECO:0000256" key="7">
    <source>
        <dbReference type="ARBA" id="ARBA00022801"/>
    </source>
</evidence>
<evidence type="ECO:0000256" key="2">
    <source>
        <dbReference type="ARBA" id="ARBA00003969"/>
    </source>
</evidence>
<dbReference type="InterPro" id="IPR000111">
    <property type="entry name" value="Glyco_hydro_27/36_CS"/>
</dbReference>
<dbReference type="Gene3D" id="3.20.20.70">
    <property type="entry name" value="Aldolase class I"/>
    <property type="match status" value="1"/>
</dbReference>
<evidence type="ECO:0000313" key="13">
    <source>
        <dbReference type="EMBL" id="TVY17708.1"/>
    </source>
</evidence>
<keyword evidence="10" id="KW-1015">Disulfide bond</keyword>
<dbReference type="GO" id="GO:0005975">
    <property type="term" value="P:carbohydrate metabolic process"/>
    <property type="evidence" value="ECO:0007669"/>
    <property type="project" value="InterPro"/>
</dbReference>
<dbReference type="InterPro" id="IPR013780">
    <property type="entry name" value="Glyco_hydro_b"/>
</dbReference>
<dbReference type="Gene3D" id="2.60.40.1180">
    <property type="entry name" value="Golgi alpha-mannosidase II"/>
    <property type="match status" value="1"/>
</dbReference>
<keyword evidence="14" id="KW-1185">Reference proteome</keyword>
<evidence type="ECO:0000256" key="4">
    <source>
        <dbReference type="ARBA" id="ARBA00009743"/>
    </source>
</evidence>
<evidence type="ECO:0000256" key="1">
    <source>
        <dbReference type="ARBA" id="ARBA00001255"/>
    </source>
</evidence>
<gene>
    <name evidence="13" type="primary">aglB</name>
    <name evidence="13" type="ORF">LARI1_G004602</name>
</gene>
<dbReference type="InterPro" id="IPR017853">
    <property type="entry name" value="GH"/>
</dbReference>
<evidence type="ECO:0000256" key="6">
    <source>
        <dbReference type="ARBA" id="ARBA00022729"/>
    </source>
</evidence>
<dbReference type="OrthoDB" id="5795902at2759"/>
<evidence type="ECO:0000256" key="10">
    <source>
        <dbReference type="RuleBase" id="RU361168"/>
    </source>
</evidence>
<evidence type="ECO:0000313" key="14">
    <source>
        <dbReference type="Proteomes" id="UP000469559"/>
    </source>
</evidence>
<evidence type="ECO:0000256" key="8">
    <source>
        <dbReference type="ARBA" id="ARBA00023180"/>
    </source>
</evidence>
<feature type="domain" description="Alpha galactosidase C-terminal" evidence="12">
    <location>
        <begin position="359"/>
        <end position="435"/>
    </location>
</feature>
<dbReference type="InterPro" id="IPR013785">
    <property type="entry name" value="Aldolase_TIM"/>
</dbReference>
<keyword evidence="6 11" id="KW-0732">Signal</keyword>
<dbReference type="GO" id="GO:0004557">
    <property type="term" value="F:alpha-galactosidase activity"/>
    <property type="evidence" value="ECO:0007669"/>
    <property type="project" value="UniProtKB-EC"/>
</dbReference>
<dbReference type="PROSITE" id="PS00512">
    <property type="entry name" value="ALPHA_GALACTOSIDASE"/>
    <property type="match status" value="1"/>
</dbReference>
<dbReference type="SUPFAM" id="SSF51445">
    <property type="entry name" value="(Trans)glycosidases"/>
    <property type="match status" value="1"/>
</dbReference>
<dbReference type="EC" id="3.2.1.22" evidence="10"/>
<keyword evidence="7 10" id="KW-0378">Hydrolase</keyword>